<name>A0A5D0MIY2_FLESI</name>
<evidence type="ECO:0000256" key="7">
    <source>
        <dbReference type="ARBA" id="ARBA00022898"/>
    </source>
</evidence>
<comment type="caution">
    <text evidence="11">The sequence shown here is derived from an EMBL/GenBank/DDBJ whole genome shotgun (WGS) entry which is preliminary data.</text>
</comment>
<accession>A0A5D0MIY2</accession>
<dbReference type="InterPro" id="IPR015421">
    <property type="entry name" value="PyrdxlP-dep_Trfase_major"/>
</dbReference>
<dbReference type="Gene3D" id="3.40.640.10">
    <property type="entry name" value="Type I PLP-dependent aspartate aminotransferase-like (Major domain)"/>
    <property type="match status" value="1"/>
</dbReference>
<organism evidence="11 12">
    <name type="scientific">Flexistipes sinusarabici</name>
    <dbReference type="NCBI Taxonomy" id="2352"/>
    <lineage>
        <taxon>Bacteria</taxon>
        <taxon>Pseudomonadati</taxon>
        <taxon>Deferribacterota</taxon>
        <taxon>Deferribacteres</taxon>
        <taxon>Deferribacterales</taxon>
        <taxon>Flexistipitaceae</taxon>
        <taxon>Flexistipes</taxon>
    </lineage>
</organism>
<protein>
    <recommendedName>
        <fullName evidence="9">Histidinol-phosphate aminotransferase</fullName>
        <ecNumber evidence="9">2.6.1.9</ecNumber>
    </recommendedName>
    <alternativeName>
        <fullName evidence="9">Imidazole acetol-phosphate transaminase</fullName>
    </alternativeName>
</protein>
<evidence type="ECO:0000256" key="1">
    <source>
        <dbReference type="ARBA" id="ARBA00001933"/>
    </source>
</evidence>
<keyword evidence="7 9" id="KW-0663">Pyridoxal phosphate</keyword>
<evidence type="ECO:0000256" key="4">
    <source>
        <dbReference type="ARBA" id="ARBA00011738"/>
    </source>
</evidence>
<dbReference type="Gene3D" id="3.90.1150.10">
    <property type="entry name" value="Aspartate Aminotransferase, domain 1"/>
    <property type="match status" value="1"/>
</dbReference>
<dbReference type="Pfam" id="PF00155">
    <property type="entry name" value="Aminotran_1_2"/>
    <property type="match status" value="1"/>
</dbReference>
<gene>
    <name evidence="9" type="primary">hisC</name>
    <name evidence="11" type="ORF">FXF49_08930</name>
</gene>
<feature type="modified residue" description="N6-(pyridoxal phosphate)lysine" evidence="9">
    <location>
        <position position="228"/>
    </location>
</feature>
<evidence type="ECO:0000256" key="9">
    <source>
        <dbReference type="HAMAP-Rule" id="MF_01023"/>
    </source>
</evidence>
<comment type="pathway">
    <text evidence="2 9">Amino-acid biosynthesis; L-histidine biosynthesis; L-histidine from 5-phospho-alpha-D-ribose 1-diphosphate: step 7/9.</text>
</comment>
<comment type="catalytic activity">
    <reaction evidence="8 9">
        <text>L-histidinol phosphate + 2-oxoglutarate = 3-(imidazol-4-yl)-2-oxopropyl phosphate + L-glutamate</text>
        <dbReference type="Rhea" id="RHEA:23744"/>
        <dbReference type="ChEBI" id="CHEBI:16810"/>
        <dbReference type="ChEBI" id="CHEBI:29985"/>
        <dbReference type="ChEBI" id="CHEBI:57766"/>
        <dbReference type="ChEBI" id="CHEBI:57980"/>
        <dbReference type="EC" id="2.6.1.9"/>
    </reaction>
</comment>
<keyword evidence="6 9" id="KW-0808">Transferase</keyword>
<dbReference type="RefSeq" id="WP_303701561.1">
    <property type="nucleotide sequence ID" value="NZ_VSIV01000232.1"/>
</dbReference>
<dbReference type="InterPro" id="IPR015422">
    <property type="entry name" value="PyrdxlP-dep_Trfase_small"/>
</dbReference>
<dbReference type="InterPro" id="IPR050106">
    <property type="entry name" value="HistidinolP_aminotransfase"/>
</dbReference>
<evidence type="ECO:0000256" key="6">
    <source>
        <dbReference type="ARBA" id="ARBA00022679"/>
    </source>
</evidence>
<evidence type="ECO:0000313" key="12">
    <source>
        <dbReference type="Proteomes" id="UP000323337"/>
    </source>
</evidence>
<keyword evidence="9" id="KW-0368">Histidine biosynthesis</keyword>
<comment type="similarity">
    <text evidence="3 9">Belongs to the class-II pyridoxal-phosphate-dependent aminotransferase family. Histidinol-phosphate aminotransferase subfamily.</text>
</comment>
<evidence type="ECO:0000313" key="11">
    <source>
        <dbReference type="EMBL" id="TYB32936.1"/>
    </source>
</evidence>
<comment type="subunit">
    <text evidence="4 9">Homodimer.</text>
</comment>
<feature type="domain" description="Aminotransferase class I/classII large" evidence="10">
    <location>
        <begin position="36"/>
        <end position="359"/>
    </location>
</feature>
<dbReference type="PROSITE" id="PS00599">
    <property type="entry name" value="AA_TRANSFER_CLASS_2"/>
    <property type="match status" value="1"/>
</dbReference>
<dbReference type="SUPFAM" id="SSF53383">
    <property type="entry name" value="PLP-dependent transferases"/>
    <property type="match status" value="1"/>
</dbReference>
<dbReference type="InterPro" id="IPR001917">
    <property type="entry name" value="Aminotrans_II_pyridoxalP_BS"/>
</dbReference>
<keyword evidence="5 9" id="KW-0032">Aminotransferase</keyword>
<dbReference type="Proteomes" id="UP000323337">
    <property type="component" value="Unassembled WGS sequence"/>
</dbReference>
<sequence>MTDFEKLAGENISSLIPYKPGKPLKELERELGISEAIKLASNENMMGVPELAKQAVKEHLDEMNFYPLGDAFYLKKKLARMLNVSPERLIFGTGSNEIIELLIRTFTKEGESVLSYFPSFSVYGIIAKAAGIECKWVPVKDDFYVDFDKIKEAMDESVRIVFLGNPNNPTGTYISAEQLEDFVEYVDENTLIALDEAYVEYVDAPDFPHTFKLLGKYPNLISMRTFSKAYGLAGFRIGYAIGHEKCIDMLNRVRQPFNVNMVAQVAAEAALDDKDFLRSSIKNNREGKRYLYKEFERLGLKYTETQSNFILVNVGDGEEVFNKLLTEGVIVRFLGQALKEYVRVTIGTPEQNKIFIDKLSKVLEG</sequence>
<dbReference type="GO" id="GO:0004400">
    <property type="term" value="F:histidinol-phosphate transaminase activity"/>
    <property type="evidence" value="ECO:0007669"/>
    <property type="project" value="UniProtKB-UniRule"/>
</dbReference>
<reference evidence="11 12" key="1">
    <citation type="submission" date="2019-08" db="EMBL/GenBank/DDBJ databases">
        <title>Genomic characterization of a novel candidate phylum (ARYD3) from a high temperature, high salinity tertiary oil reservoir in north central Oklahoma, USA.</title>
        <authorList>
            <person name="Youssef N.H."/>
            <person name="Yadav A."/>
            <person name="Elshahed M.S."/>
        </authorList>
    </citation>
    <scope>NUCLEOTIDE SEQUENCE [LARGE SCALE GENOMIC DNA]</scope>
    <source>
        <strain evidence="11">ARYD1</strain>
    </source>
</reference>
<dbReference type="GO" id="GO:0030170">
    <property type="term" value="F:pyridoxal phosphate binding"/>
    <property type="evidence" value="ECO:0007669"/>
    <property type="project" value="InterPro"/>
</dbReference>
<dbReference type="AlphaFoldDB" id="A0A5D0MIY2"/>
<keyword evidence="9" id="KW-0028">Amino-acid biosynthesis</keyword>
<comment type="cofactor">
    <cofactor evidence="1 9">
        <name>pyridoxal 5'-phosphate</name>
        <dbReference type="ChEBI" id="CHEBI:597326"/>
    </cofactor>
</comment>
<dbReference type="EC" id="2.6.1.9" evidence="9"/>
<evidence type="ECO:0000259" key="10">
    <source>
        <dbReference type="Pfam" id="PF00155"/>
    </source>
</evidence>
<dbReference type="UniPathway" id="UPA00031">
    <property type="reaction ID" value="UER00012"/>
</dbReference>
<evidence type="ECO:0000256" key="5">
    <source>
        <dbReference type="ARBA" id="ARBA00022576"/>
    </source>
</evidence>
<dbReference type="NCBIfam" id="TIGR01141">
    <property type="entry name" value="hisC"/>
    <property type="match status" value="1"/>
</dbReference>
<proteinExistence type="inferred from homology"/>
<dbReference type="HAMAP" id="MF_01023">
    <property type="entry name" value="HisC_aminotrans_2"/>
    <property type="match status" value="1"/>
</dbReference>
<dbReference type="PANTHER" id="PTHR43643:SF3">
    <property type="entry name" value="HISTIDINOL-PHOSPHATE AMINOTRANSFERASE"/>
    <property type="match status" value="1"/>
</dbReference>
<evidence type="ECO:0000256" key="8">
    <source>
        <dbReference type="ARBA" id="ARBA00047481"/>
    </source>
</evidence>
<dbReference type="GO" id="GO:0000105">
    <property type="term" value="P:L-histidine biosynthetic process"/>
    <property type="evidence" value="ECO:0007669"/>
    <property type="project" value="UniProtKB-UniRule"/>
</dbReference>
<dbReference type="EMBL" id="VSIV01000232">
    <property type="protein sequence ID" value="TYB32936.1"/>
    <property type="molecule type" value="Genomic_DNA"/>
</dbReference>
<dbReference type="InterPro" id="IPR004839">
    <property type="entry name" value="Aminotransferase_I/II_large"/>
</dbReference>
<dbReference type="CDD" id="cd00609">
    <property type="entry name" value="AAT_like"/>
    <property type="match status" value="1"/>
</dbReference>
<evidence type="ECO:0000256" key="3">
    <source>
        <dbReference type="ARBA" id="ARBA00007970"/>
    </source>
</evidence>
<dbReference type="InterPro" id="IPR005861">
    <property type="entry name" value="HisP_aminotrans"/>
</dbReference>
<dbReference type="PANTHER" id="PTHR43643">
    <property type="entry name" value="HISTIDINOL-PHOSPHATE AMINOTRANSFERASE 2"/>
    <property type="match status" value="1"/>
</dbReference>
<dbReference type="InterPro" id="IPR015424">
    <property type="entry name" value="PyrdxlP-dep_Trfase"/>
</dbReference>
<evidence type="ECO:0000256" key="2">
    <source>
        <dbReference type="ARBA" id="ARBA00005011"/>
    </source>
</evidence>